<proteinExistence type="predicted"/>
<name>A0A0F6SDR4_9BACT</name>
<evidence type="ECO:0000313" key="2">
    <source>
        <dbReference type="EMBL" id="AKF03899.1"/>
    </source>
</evidence>
<evidence type="ECO:0000313" key="3">
    <source>
        <dbReference type="Proteomes" id="UP000034883"/>
    </source>
</evidence>
<keyword evidence="3" id="KW-1185">Reference proteome</keyword>
<accession>A0A0F6SDR4</accession>
<dbReference type="STRING" id="927083.DB32_001048"/>
<evidence type="ECO:0008006" key="4">
    <source>
        <dbReference type="Google" id="ProtNLM"/>
    </source>
</evidence>
<protein>
    <recommendedName>
        <fullName evidence="4">Lipoprotein</fullName>
    </recommendedName>
</protein>
<evidence type="ECO:0000256" key="1">
    <source>
        <dbReference type="SAM" id="SignalP"/>
    </source>
</evidence>
<feature type="signal peptide" evidence="1">
    <location>
        <begin position="1"/>
        <end position="21"/>
    </location>
</feature>
<dbReference type="AlphaFoldDB" id="A0A0F6SDR4"/>
<keyword evidence="1" id="KW-0732">Signal</keyword>
<feature type="chain" id="PRO_5002509964" description="Lipoprotein" evidence="1">
    <location>
        <begin position="22"/>
        <end position="218"/>
    </location>
</feature>
<sequence length="218" mass="23062">MSSSKSLHRSPLLAAASVLLGACVAPFETQSAYEEQAYLCDDPDAFDARVEECRLARSRGEPCGGVVSVRGSLQSTQIVVESEMTSSIVGLRQVDGSIWLDEIEATGPTPYFFLTLQMKSVGGVVGAAPVADDRVLAFDPAAESRADHLADERVDIALRISNGAESVDLTGGAADGTVTVTQRARGELAGRFEGSFGDPEDRAEGCFHVLGLDVRIVR</sequence>
<reference evidence="2 3" key="1">
    <citation type="submission" date="2015-03" db="EMBL/GenBank/DDBJ databases">
        <title>Genome assembly of Sandaracinus amylolyticus DSM 53668.</title>
        <authorList>
            <person name="Sharma G."/>
            <person name="Subramanian S."/>
        </authorList>
    </citation>
    <scope>NUCLEOTIDE SEQUENCE [LARGE SCALE GENOMIC DNA]</scope>
    <source>
        <strain evidence="2 3">DSM 53668</strain>
    </source>
</reference>
<dbReference type="PROSITE" id="PS51257">
    <property type="entry name" value="PROKAR_LIPOPROTEIN"/>
    <property type="match status" value="1"/>
</dbReference>
<dbReference type="EMBL" id="CP011125">
    <property type="protein sequence ID" value="AKF03899.1"/>
    <property type="molecule type" value="Genomic_DNA"/>
</dbReference>
<organism evidence="2 3">
    <name type="scientific">Sandaracinus amylolyticus</name>
    <dbReference type="NCBI Taxonomy" id="927083"/>
    <lineage>
        <taxon>Bacteria</taxon>
        <taxon>Pseudomonadati</taxon>
        <taxon>Myxococcota</taxon>
        <taxon>Polyangia</taxon>
        <taxon>Polyangiales</taxon>
        <taxon>Sandaracinaceae</taxon>
        <taxon>Sandaracinus</taxon>
    </lineage>
</organism>
<dbReference type="KEGG" id="samy:DB32_001048"/>
<dbReference type="Proteomes" id="UP000034883">
    <property type="component" value="Chromosome"/>
</dbReference>
<gene>
    <name evidence="2" type="ORF">DB32_001048</name>
</gene>